<dbReference type="STRING" id="915059.NH26_14625"/>
<keyword evidence="1" id="KW-0732">Signal</keyword>
<dbReference type="InterPro" id="IPR013783">
    <property type="entry name" value="Ig-like_fold"/>
</dbReference>
<dbReference type="EMBL" id="JRYR02000001">
    <property type="protein sequence ID" value="OHX67492.1"/>
    <property type="molecule type" value="Genomic_DNA"/>
</dbReference>
<dbReference type="PANTHER" id="PTHR46580:SF4">
    <property type="entry name" value="ATP_GTP-BINDING PROTEIN"/>
    <property type="match status" value="1"/>
</dbReference>
<dbReference type="NCBIfam" id="TIGR04131">
    <property type="entry name" value="Bac_Flav_CTERM"/>
    <property type="match status" value="1"/>
</dbReference>
<dbReference type="RefSeq" id="WP_084812191.1">
    <property type="nucleotide sequence ID" value="NZ_JRYR02000001.1"/>
</dbReference>
<protein>
    <recommendedName>
        <fullName evidence="4">Ig-like domain-containing protein</fullName>
    </recommendedName>
</protein>
<dbReference type="Pfam" id="PF13585">
    <property type="entry name" value="CHU_C"/>
    <property type="match status" value="1"/>
</dbReference>
<dbReference type="InterPro" id="IPR028994">
    <property type="entry name" value="Integrin_alpha_N"/>
</dbReference>
<name>A0A1S1Z2M8_FLAPC</name>
<evidence type="ECO:0000313" key="2">
    <source>
        <dbReference type="EMBL" id="OHX67492.1"/>
    </source>
</evidence>
<evidence type="ECO:0000256" key="1">
    <source>
        <dbReference type="ARBA" id="ARBA00022729"/>
    </source>
</evidence>
<dbReference type="Pfam" id="PF13517">
    <property type="entry name" value="FG-GAP_3"/>
    <property type="match status" value="1"/>
</dbReference>
<keyword evidence="3" id="KW-1185">Reference proteome</keyword>
<dbReference type="Proteomes" id="UP000179797">
    <property type="component" value="Unassembled WGS sequence"/>
</dbReference>
<comment type="caution">
    <text evidence="2">The sequence shown here is derived from an EMBL/GenBank/DDBJ whole genome shotgun (WGS) entry which is preliminary data.</text>
</comment>
<gene>
    <name evidence="2" type="ORF">NH26_14625</name>
</gene>
<accession>A0A1S1Z2M8</accession>
<evidence type="ECO:0000313" key="3">
    <source>
        <dbReference type="Proteomes" id="UP000179797"/>
    </source>
</evidence>
<dbReference type="InterPro" id="IPR026341">
    <property type="entry name" value="T9SS_type_B"/>
</dbReference>
<dbReference type="SUPFAM" id="SSF69318">
    <property type="entry name" value="Integrin alpha N-terminal domain"/>
    <property type="match status" value="1"/>
</dbReference>
<dbReference type="AlphaFoldDB" id="A0A1S1Z2M8"/>
<dbReference type="Gene3D" id="2.60.40.10">
    <property type="entry name" value="Immunoglobulins"/>
    <property type="match status" value="1"/>
</dbReference>
<evidence type="ECO:0008006" key="4">
    <source>
        <dbReference type="Google" id="ProtNLM"/>
    </source>
</evidence>
<organism evidence="2 3">
    <name type="scientific">Flammeovirga pacifica</name>
    <dbReference type="NCBI Taxonomy" id="915059"/>
    <lineage>
        <taxon>Bacteria</taxon>
        <taxon>Pseudomonadati</taxon>
        <taxon>Bacteroidota</taxon>
        <taxon>Cytophagia</taxon>
        <taxon>Cytophagales</taxon>
        <taxon>Flammeovirgaceae</taxon>
        <taxon>Flammeovirga</taxon>
    </lineage>
</organism>
<dbReference type="PANTHER" id="PTHR46580">
    <property type="entry name" value="SENSOR KINASE-RELATED"/>
    <property type="match status" value="1"/>
</dbReference>
<dbReference type="OrthoDB" id="9765926at2"/>
<reference evidence="2 3" key="1">
    <citation type="journal article" date="2012" name="Int. J. Syst. Evol. Microbiol.">
        <title>Flammeovirga pacifica sp. nov., isolated from deep-sea sediment.</title>
        <authorList>
            <person name="Xu H."/>
            <person name="Fu Y."/>
            <person name="Yang N."/>
            <person name="Ding Z."/>
            <person name="Lai Q."/>
            <person name="Zeng R."/>
        </authorList>
    </citation>
    <scope>NUCLEOTIDE SEQUENCE [LARGE SCALE GENOMIC DNA]</scope>
    <source>
        <strain evidence="3">DSM 24597 / LMG 26175 / WPAGA1</strain>
    </source>
</reference>
<sequence>MKLVKLFFYLLTITTLSFNQVMGQGFEEKFFPNLPLVKNSDLISVDLNNDGQQDIIIAGEDASGSWLLQALQFDGSQWVNRSNGLTAVHHPKLNSFDIDKDGLFDLLVCGQDGLGNGIVTVYKNLGNGNWSDITNNLPQLSQSNGLFGDFLMNGNNGLLLTGLENGTAVTTYFTYQQGDNWVENQINLPAAYNAEMLAFDADGNGTLDIFIGGNNSFGGLLSQIYLNNGKGNWTPASTSFATLTSQNVKLADINRDGRLDIIQNGFGSGGLSITKLFLNLASGWVETNWDIPQIAGGDLTFSDFNANTYQDITITGVDNDGNKQTYILFNDGTKFVDSSIALSDISAGKILVTDWDNDQNLDLILTGETYVGIKSIPYNNIQNEIQPIVNSPSNLQSVTTQNNVEISWDNVDTAIGYDILLGTSSGNYDLYQGNVNSLSKKIRFQPYTYVNRLNLFELQEGKYFLKVIASGSNHQISSPSDEHEFTICDKPDLGEDITVCSGVDFSLSEGTVNDVVVWSTLDGNQLGQGKSLTISLLATTDIEVAITKPLGCTVKDTIRVNILELPIVDIEDQQLCFNSTTQLTVTGDWQKVRWFEKGIEAPIEEDNWFIIIDVIETKEYVAEITNHEGCISYDTTKVEMITLPEFTLGEDIEICEGNSVMIEIENLNVFETIEWYSNFSGKLENDNQLTYQQNIFSDETFWVKVTSLEGCEFSDTINVNKLALPEFSLGGDISICENEVVNFNIGEASDKIEWYLKSTGKVSDNNEYTMTVTEDDSLWCVRTNALGCVWSDTIYVEKLKLPEFDFPEKVEVCFQNEVTLNVDGDWKSTLWFDIHGKPLTEESSKNYTFTVTDNAQVIVKVTSWQDCITFDTVDVEMIPLPIAKAGEDKSICTSQSVKIGANTNSAYTYLWIPSNGLSNENIAQPIANPKSTTTYYLKVTDTKGCMSVLDSMTVFVNEFYSVNAGIDQEICKGEGVELGGYPIVEGGENNYTFSWYPAEGIDDPNVSHPMVFPDKTTEYIVTASLGDCISHQDTVKITVRDLPTITISEDVAIGYKGETTLEAKGGKYYLWMPDYNIDQPNIATPTVNPEVTTTYTVRVMSEFGCSSTKSVTVHVGNEIFIPNLFTPNQDGKNDLFLVYGKGVKSISIKVTDQQGALVYSSDNVNDIMSVGWDGKMGSKELPSGTYFWKINGIYEDGSEIRFKGNNTGTINLLR</sequence>
<proteinExistence type="predicted"/>
<dbReference type="InterPro" id="IPR013517">
    <property type="entry name" value="FG-GAP"/>
</dbReference>